<evidence type="ECO:0000313" key="3">
    <source>
        <dbReference type="EMBL" id="WVZ08802.1"/>
    </source>
</evidence>
<organism evidence="3 4">
    <name type="scientific">Vigna mungo</name>
    <name type="common">Black gram</name>
    <name type="synonym">Phaseolus mungo</name>
    <dbReference type="NCBI Taxonomy" id="3915"/>
    <lineage>
        <taxon>Eukaryota</taxon>
        <taxon>Viridiplantae</taxon>
        <taxon>Streptophyta</taxon>
        <taxon>Embryophyta</taxon>
        <taxon>Tracheophyta</taxon>
        <taxon>Spermatophyta</taxon>
        <taxon>Magnoliopsida</taxon>
        <taxon>eudicotyledons</taxon>
        <taxon>Gunneridae</taxon>
        <taxon>Pentapetalae</taxon>
        <taxon>rosids</taxon>
        <taxon>fabids</taxon>
        <taxon>Fabales</taxon>
        <taxon>Fabaceae</taxon>
        <taxon>Papilionoideae</taxon>
        <taxon>50 kb inversion clade</taxon>
        <taxon>NPAAA clade</taxon>
        <taxon>indigoferoid/millettioid clade</taxon>
        <taxon>Phaseoleae</taxon>
        <taxon>Vigna</taxon>
    </lineage>
</organism>
<feature type="chain" id="PRO_5042932036" evidence="2">
    <location>
        <begin position="18"/>
        <end position="261"/>
    </location>
</feature>
<keyword evidence="2" id="KW-0732">Signal</keyword>
<protein>
    <submittedName>
        <fullName evidence="3">Uncharacterized protein</fullName>
    </submittedName>
</protein>
<gene>
    <name evidence="3" type="ORF">V8G54_022148</name>
</gene>
<feature type="transmembrane region" description="Helical" evidence="1">
    <location>
        <begin position="81"/>
        <end position="101"/>
    </location>
</feature>
<reference evidence="3 4" key="1">
    <citation type="journal article" date="2023" name="Life. Sci Alliance">
        <title>Evolutionary insights into 3D genome organization and epigenetic landscape of Vigna mungo.</title>
        <authorList>
            <person name="Junaid A."/>
            <person name="Singh B."/>
            <person name="Bhatia S."/>
        </authorList>
    </citation>
    <scope>NUCLEOTIDE SEQUENCE [LARGE SCALE GENOMIC DNA]</scope>
    <source>
        <strain evidence="3">Urdbean</strain>
    </source>
</reference>
<keyword evidence="1" id="KW-0812">Transmembrane</keyword>
<dbReference type="AlphaFoldDB" id="A0AAQ3NFP2"/>
<dbReference type="Gene3D" id="1.25.10.10">
    <property type="entry name" value="Leucine-rich Repeat Variant"/>
    <property type="match status" value="1"/>
</dbReference>
<feature type="signal peptide" evidence="2">
    <location>
        <begin position="1"/>
        <end position="17"/>
    </location>
</feature>
<accession>A0AAQ3NFP2</accession>
<evidence type="ECO:0000256" key="2">
    <source>
        <dbReference type="SAM" id="SignalP"/>
    </source>
</evidence>
<evidence type="ECO:0000256" key="1">
    <source>
        <dbReference type="SAM" id="Phobius"/>
    </source>
</evidence>
<proteinExistence type="predicted"/>
<name>A0AAQ3NFP2_VIGMU</name>
<dbReference type="InterPro" id="IPR011989">
    <property type="entry name" value="ARM-like"/>
</dbReference>
<keyword evidence="4" id="KW-1185">Reference proteome</keyword>
<keyword evidence="1" id="KW-0472">Membrane</keyword>
<dbReference type="EMBL" id="CP144695">
    <property type="protein sequence ID" value="WVZ08802.1"/>
    <property type="molecule type" value="Genomic_DNA"/>
</dbReference>
<dbReference type="Proteomes" id="UP001374535">
    <property type="component" value="Chromosome 6"/>
</dbReference>
<evidence type="ECO:0000313" key="4">
    <source>
        <dbReference type="Proteomes" id="UP001374535"/>
    </source>
</evidence>
<keyword evidence="1" id="KW-1133">Transmembrane helix</keyword>
<sequence>MWSLWPLMIEALAADWAFDFFPSMMIMSDKNMEDNDIIPAPKLIEVVFQNCKGHVDHWVEPYLRITVERLRHTEKSYLKCLFMQVIFVLVGYNVLNILIVLGSVDLEFIRDSLVNIFLVFLLLGSSKSGIRANVHGTHVSGSQSRQCVAGVNHKIRVTIDYLWMSRSFHLGVFIMWKRLIFKGESTMWKRPTPNGSVRPVGATMEKERNVRDLPYEEYEKQRKEGRFFRCGKRFGLAHHSLDKSLRVTIIRTITSVNYPGA</sequence>